<reference evidence="4 5" key="1">
    <citation type="submission" date="2024-04" db="EMBL/GenBank/DDBJ databases">
        <title>Complete genome sequence of Nguyenibacter vanlangesis HBCM-1154, a strain capable of nitrogen fixation, IAA production, and phosphorus solubilization isolated from sugarcane soil.</title>
        <authorList>
            <person name="MY HANH P."/>
        </authorList>
    </citation>
    <scope>NUCLEOTIDE SEQUENCE [LARGE SCALE GENOMIC DNA]</scope>
    <source>
        <strain evidence="4 5">HBCM 1154</strain>
    </source>
</reference>
<dbReference type="EC" id="4.2.2.n1" evidence="4"/>
<evidence type="ECO:0000313" key="4">
    <source>
        <dbReference type="EMBL" id="XAE44511.1"/>
    </source>
</evidence>
<evidence type="ECO:0000313" key="5">
    <source>
        <dbReference type="Proteomes" id="UP001449795"/>
    </source>
</evidence>
<organism evidence="4 5">
    <name type="scientific">Nguyenibacter vanlangensis</name>
    <dbReference type="NCBI Taxonomy" id="1216886"/>
    <lineage>
        <taxon>Bacteria</taxon>
        <taxon>Pseudomonadati</taxon>
        <taxon>Pseudomonadota</taxon>
        <taxon>Alphaproteobacteria</taxon>
        <taxon>Acetobacterales</taxon>
        <taxon>Acetobacteraceae</taxon>
        <taxon>Nguyenibacter</taxon>
    </lineage>
</organism>
<dbReference type="SUPFAM" id="SSF53955">
    <property type="entry name" value="Lysozyme-like"/>
    <property type="match status" value="1"/>
</dbReference>
<name>A0ABZ3D9L6_9PROT</name>
<dbReference type="PANTHER" id="PTHR37423">
    <property type="entry name" value="SOLUBLE LYTIC MUREIN TRANSGLYCOSYLASE-RELATED"/>
    <property type="match status" value="1"/>
</dbReference>
<dbReference type="PANTHER" id="PTHR37423:SF2">
    <property type="entry name" value="MEMBRANE-BOUND LYTIC MUREIN TRANSGLYCOSYLASE C"/>
    <property type="match status" value="1"/>
</dbReference>
<dbReference type="GO" id="GO:0016829">
    <property type="term" value="F:lyase activity"/>
    <property type="evidence" value="ECO:0007669"/>
    <property type="project" value="UniProtKB-KW"/>
</dbReference>
<dbReference type="InterPro" id="IPR008258">
    <property type="entry name" value="Transglycosylase_SLT_dom_1"/>
</dbReference>
<feature type="domain" description="Transglycosylase SLT" evidence="3">
    <location>
        <begin position="57"/>
        <end position="157"/>
    </location>
</feature>
<evidence type="ECO:0000256" key="2">
    <source>
        <dbReference type="ARBA" id="ARBA00009387"/>
    </source>
</evidence>
<accession>A0ABZ3D9L6</accession>
<gene>
    <name evidence="4" type="ORF">AAC691_08830</name>
</gene>
<dbReference type="InterPro" id="IPR023346">
    <property type="entry name" value="Lysozyme-like_dom_sf"/>
</dbReference>
<evidence type="ECO:0000259" key="3">
    <source>
        <dbReference type="Pfam" id="PF01464"/>
    </source>
</evidence>
<dbReference type="RefSeq" id="WP_342629763.1">
    <property type="nucleotide sequence ID" value="NZ_CP152276.1"/>
</dbReference>
<comment type="similarity">
    <text evidence="2">Belongs to the virb1 family.</text>
</comment>
<comment type="similarity">
    <text evidence="1">Belongs to the transglycosylase Slt family.</text>
</comment>
<dbReference type="CDD" id="cd00254">
    <property type="entry name" value="LT-like"/>
    <property type="match status" value="1"/>
</dbReference>
<dbReference type="Proteomes" id="UP001449795">
    <property type="component" value="Chromosome"/>
</dbReference>
<dbReference type="Pfam" id="PF01464">
    <property type="entry name" value="SLT"/>
    <property type="match status" value="1"/>
</dbReference>
<dbReference type="EMBL" id="CP152276">
    <property type="protein sequence ID" value="XAE44511.1"/>
    <property type="molecule type" value="Genomic_DNA"/>
</dbReference>
<keyword evidence="5" id="KW-1185">Reference proteome</keyword>
<sequence>MSGAVLTLLAACGIAAPSPLMVPLDGSPVCTMAAAPAQRILHAPDVDARLARWAPQIDEAARQFALPSSWLRAILRVESGGDPAVTSPKGAMGLMQLMPATWQDLRTRYALGADPYAPADNVMAGAAYAREMFNRYGAPLFLAAYNAGPDRIDDYLSHGRPLPDETRRYVATLVPLLADPLPLLDIVRAERVQPRRSFVVHPAVGDLLVVGPSSGLFVSLGRDGDGS</sequence>
<proteinExistence type="inferred from homology"/>
<evidence type="ECO:0000256" key="1">
    <source>
        <dbReference type="ARBA" id="ARBA00007734"/>
    </source>
</evidence>
<protein>
    <submittedName>
        <fullName evidence="4">Lytic transglycosylase domain-containing protein</fullName>
        <ecNumber evidence="4">4.2.2.n1</ecNumber>
    </submittedName>
</protein>
<dbReference type="Gene3D" id="1.10.530.10">
    <property type="match status" value="1"/>
</dbReference>
<keyword evidence="4" id="KW-0456">Lyase</keyword>